<evidence type="ECO:0000313" key="2">
    <source>
        <dbReference type="EMBL" id="KAK1395299.1"/>
    </source>
</evidence>
<dbReference type="InterPro" id="IPR056690">
    <property type="entry name" value="DUF7788"/>
</dbReference>
<dbReference type="InterPro" id="IPR011205">
    <property type="entry name" value="UCP015417_vWA"/>
</dbReference>
<dbReference type="EMBL" id="JAUIZM010000003">
    <property type="protein sequence ID" value="KAK1395299.1"/>
    <property type="molecule type" value="Genomic_DNA"/>
</dbReference>
<dbReference type="PIRSF" id="PIRSF015417">
    <property type="entry name" value="T31B5_30_vWA"/>
    <property type="match status" value="1"/>
</dbReference>
<dbReference type="Gene3D" id="3.40.50.410">
    <property type="entry name" value="von Willebrand factor, type A domain"/>
    <property type="match status" value="1"/>
</dbReference>
<dbReference type="Proteomes" id="UP001237642">
    <property type="component" value="Unassembled WGS sequence"/>
</dbReference>
<name>A0AAD8N3I8_9APIA</name>
<dbReference type="InterPro" id="IPR036465">
    <property type="entry name" value="vWFA_dom_sf"/>
</dbReference>
<gene>
    <name evidence="2" type="ORF">POM88_014355</name>
</gene>
<feature type="domain" description="DUF7788" evidence="1">
    <location>
        <begin position="95"/>
        <end position="273"/>
    </location>
</feature>
<reference evidence="2" key="1">
    <citation type="submission" date="2023-02" db="EMBL/GenBank/DDBJ databases">
        <title>Genome of toxic invasive species Heracleum sosnowskyi carries increased number of genes despite the absence of recent whole-genome duplications.</title>
        <authorList>
            <person name="Schelkunov M."/>
            <person name="Shtratnikova V."/>
            <person name="Makarenko M."/>
            <person name="Klepikova A."/>
            <person name="Omelchenko D."/>
            <person name="Novikova G."/>
            <person name="Obukhova E."/>
            <person name="Bogdanov V."/>
            <person name="Penin A."/>
            <person name="Logacheva M."/>
        </authorList>
    </citation>
    <scope>NUCLEOTIDE SEQUENCE</scope>
    <source>
        <strain evidence="2">Hsosn_3</strain>
        <tissue evidence="2">Leaf</tissue>
    </source>
</reference>
<dbReference type="Pfam" id="PF25043">
    <property type="entry name" value="DUF7788"/>
    <property type="match status" value="1"/>
</dbReference>
<organism evidence="2 3">
    <name type="scientific">Heracleum sosnowskyi</name>
    <dbReference type="NCBI Taxonomy" id="360622"/>
    <lineage>
        <taxon>Eukaryota</taxon>
        <taxon>Viridiplantae</taxon>
        <taxon>Streptophyta</taxon>
        <taxon>Embryophyta</taxon>
        <taxon>Tracheophyta</taxon>
        <taxon>Spermatophyta</taxon>
        <taxon>Magnoliopsida</taxon>
        <taxon>eudicotyledons</taxon>
        <taxon>Gunneridae</taxon>
        <taxon>Pentapetalae</taxon>
        <taxon>asterids</taxon>
        <taxon>campanulids</taxon>
        <taxon>Apiales</taxon>
        <taxon>Apiaceae</taxon>
        <taxon>Apioideae</taxon>
        <taxon>apioid superclade</taxon>
        <taxon>Tordylieae</taxon>
        <taxon>Tordyliinae</taxon>
        <taxon>Heracleum</taxon>
    </lineage>
</organism>
<evidence type="ECO:0000259" key="1">
    <source>
        <dbReference type="Pfam" id="PF25043"/>
    </source>
</evidence>
<dbReference type="CDD" id="cd00198">
    <property type="entry name" value="vWFA"/>
    <property type="match status" value="1"/>
</dbReference>
<evidence type="ECO:0000313" key="3">
    <source>
        <dbReference type="Proteomes" id="UP001237642"/>
    </source>
</evidence>
<protein>
    <recommendedName>
        <fullName evidence="1">DUF7788 domain-containing protein</fullName>
    </recommendedName>
</protein>
<dbReference type="PANTHER" id="PTHR31373">
    <property type="entry name" value="OS06G0652100 PROTEIN"/>
    <property type="match status" value="1"/>
</dbReference>
<keyword evidence="3" id="KW-1185">Reference proteome</keyword>
<reference evidence="2" key="2">
    <citation type="submission" date="2023-05" db="EMBL/GenBank/DDBJ databases">
        <authorList>
            <person name="Schelkunov M.I."/>
        </authorList>
    </citation>
    <scope>NUCLEOTIDE SEQUENCE</scope>
    <source>
        <strain evidence="2">Hsosn_3</strain>
        <tissue evidence="2">Leaf</tissue>
    </source>
</reference>
<dbReference type="AlphaFoldDB" id="A0AAD8N3I8"/>
<dbReference type="PANTHER" id="PTHR31373:SF27">
    <property type="entry name" value="TROVE DOMAIN-CONTAINING PROTEIN"/>
    <property type="match status" value="1"/>
</dbReference>
<proteinExistence type="predicted"/>
<dbReference type="SUPFAM" id="SSF53300">
    <property type="entry name" value="vWA-like"/>
    <property type="match status" value="1"/>
</dbReference>
<accession>A0AAD8N3I8</accession>
<comment type="caution">
    <text evidence="2">The sequence shown here is derived from an EMBL/GenBank/DDBJ whole genome shotgun (WGS) entry which is preliminary data.</text>
</comment>
<sequence length="295" mass="33641">MCKHCQESIKSYPEYEGIEDADYVYRVRDRLRKQVLVPLHRALQLPEVQRVPSDILPHNIIESCLYGDTEEQKTVAELQWKRMVDDMLKNGSLTNCIAVLSDVSGSMIGLPMEVSVALGLLVSELSEEPWKGHVITFSEHPQLHLIEGSSLVEKSEFVRKMKWGCNTDFQRVFDEMLEVAVAAKLSEDQMIRTVFVFSDMEFDAASMNPWETDYMVIQRKFKKNGYERVPDIVFWNLRNSFSTPVTGTQNGVAMLSGYSKNLLILFLKGGGEINPEIVLESVISGNEYQKLVVYD</sequence>